<dbReference type="SUPFAM" id="SSF63418">
    <property type="entry name" value="MurE/MurF N-terminal domain"/>
    <property type="match status" value="1"/>
</dbReference>
<dbReference type="Pfam" id="PF08245">
    <property type="entry name" value="Mur_ligase_M"/>
    <property type="match status" value="1"/>
</dbReference>
<gene>
    <name evidence="7" type="primary">murE</name>
    <name evidence="12" type="ORF">HBA54_08455</name>
</gene>
<dbReference type="NCBIfam" id="TIGR01085">
    <property type="entry name" value="murE"/>
    <property type="match status" value="1"/>
</dbReference>
<dbReference type="SUPFAM" id="SSF53244">
    <property type="entry name" value="MurD-like peptide ligases, peptide-binding domain"/>
    <property type="match status" value="1"/>
</dbReference>
<dbReference type="GO" id="GO:0071555">
    <property type="term" value="P:cell wall organization"/>
    <property type="evidence" value="ECO:0007669"/>
    <property type="project" value="UniProtKB-KW"/>
</dbReference>
<feature type="short sequence motif" description="Meso-diaminopimelate recognition motif" evidence="7">
    <location>
        <begin position="401"/>
        <end position="404"/>
    </location>
</feature>
<dbReference type="InterPro" id="IPR005761">
    <property type="entry name" value="UDP-N-AcMur-Glu-dNH2Pim_ligase"/>
</dbReference>
<evidence type="ECO:0000256" key="8">
    <source>
        <dbReference type="RuleBase" id="RU004135"/>
    </source>
</evidence>
<dbReference type="InterPro" id="IPR004101">
    <property type="entry name" value="Mur_ligase_C"/>
</dbReference>
<comment type="function">
    <text evidence="7">Catalyzes the addition of meso-diaminopimelic acid to the nucleotide precursor UDP-N-acetylmuramoyl-L-alanyl-D-glutamate (UMAG) in the biosynthesis of bacterial cell-wall peptidoglycan.</text>
</comment>
<feature type="binding site" evidence="7">
    <location>
        <position position="449"/>
    </location>
    <ligand>
        <name>meso-2,6-diaminopimelate</name>
        <dbReference type="ChEBI" id="CHEBI:57791"/>
    </ligand>
</feature>
<dbReference type="Pfam" id="PF02875">
    <property type="entry name" value="Mur_ligase_C"/>
    <property type="match status" value="1"/>
</dbReference>
<feature type="domain" description="Mur ligase C-terminal" evidence="10">
    <location>
        <begin position="327"/>
        <end position="451"/>
    </location>
</feature>
<keyword evidence="7 12" id="KW-0436">Ligase</keyword>
<feature type="binding site" evidence="7">
    <location>
        <position position="173"/>
    </location>
    <ligand>
        <name>UDP-N-acetyl-alpha-D-muramoyl-L-alanyl-D-glutamate</name>
        <dbReference type="ChEBI" id="CHEBI:83900"/>
    </ligand>
</feature>
<comment type="similarity">
    <text evidence="1 7">Belongs to the MurCDEF family. MurE subfamily.</text>
</comment>
<dbReference type="GO" id="GO:0009252">
    <property type="term" value="P:peptidoglycan biosynthetic process"/>
    <property type="evidence" value="ECO:0007669"/>
    <property type="project" value="UniProtKB-UniRule"/>
</dbReference>
<keyword evidence="7" id="KW-0067">ATP-binding</keyword>
<dbReference type="PANTHER" id="PTHR23135">
    <property type="entry name" value="MUR LIGASE FAMILY MEMBER"/>
    <property type="match status" value="1"/>
</dbReference>
<feature type="domain" description="Mur ligase central" evidence="11">
    <location>
        <begin position="102"/>
        <end position="304"/>
    </location>
</feature>
<feature type="binding site" evidence="7">
    <location>
        <position position="179"/>
    </location>
    <ligand>
        <name>UDP-N-acetyl-alpha-D-muramoyl-L-alanyl-D-glutamate</name>
        <dbReference type="ChEBI" id="CHEBI:83900"/>
    </ligand>
</feature>
<sequence>MQPEAVPAEAHMEVDISGMTADSRQVAEGYLFAALPGSRVDGRDFIAQALEKGAAAILAPEGTDLPAGARPVALITDANPRRRLALLAARFFERQPATAVTVTGTNGKTSVASFTTQIWHALGREAASLGTLGLQPPRPDAPASLTTPDPVELHRCLASLARDRVDHVVLEASSHGLDQYRLDGIRVSAAAFTNLTRDHLDYHGSMEAYLAAKLRLFTELLQPDGSAVVNIDDPAGVQVAEACRARGLKLLTYGRSTSDLQLLGQVPTATGQDLKLRLLGKDYAVSLGVVGAFQADNVLAALGLVIAGGIDADAAVATLDKLGGVPGRVELVGETAAGGHVYVDFAHTPDALETVLAALRPHTRGELSVVVGCGGDRDRGKRPQMGGIAVRLADKAYITDDNPRSEDPAAIRREMLAAAPGAQEIGDRGVAIATAVAALGSGDVLVIAGKGHETGQIVGGQVLPFDDRDVARTAIRSTEEAQT</sequence>
<feature type="binding site" evidence="7">
    <location>
        <begin position="401"/>
        <end position="404"/>
    </location>
    <ligand>
        <name>meso-2,6-diaminopimelate</name>
        <dbReference type="ChEBI" id="CHEBI:57791"/>
    </ligand>
</feature>
<keyword evidence="2 7" id="KW-0132">Cell division</keyword>
<evidence type="ECO:0000256" key="2">
    <source>
        <dbReference type="ARBA" id="ARBA00022618"/>
    </source>
</evidence>
<dbReference type="InterPro" id="IPR036565">
    <property type="entry name" value="Mur-like_cat_sf"/>
</dbReference>
<keyword evidence="13" id="KW-1185">Reference proteome</keyword>
<evidence type="ECO:0000259" key="11">
    <source>
        <dbReference type="Pfam" id="PF08245"/>
    </source>
</evidence>
<dbReference type="GO" id="GO:0051301">
    <property type="term" value="P:cell division"/>
    <property type="evidence" value="ECO:0007669"/>
    <property type="project" value="UniProtKB-KW"/>
</dbReference>
<evidence type="ECO:0000313" key="13">
    <source>
        <dbReference type="Proteomes" id="UP000761264"/>
    </source>
</evidence>
<feature type="binding site" evidence="7">
    <location>
        <position position="377"/>
    </location>
    <ligand>
        <name>meso-2,6-diaminopimelate</name>
        <dbReference type="ChEBI" id="CHEBI:57791"/>
    </ligand>
</feature>
<dbReference type="GO" id="GO:0008765">
    <property type="term" value="F:UDP-N-acetylmuramoylalanyl-D-glutamate-2,6-diaminopimelate ligase activity"/>
    <property type="evidence" value="ECO:0007669"/>
    <property type="project" value="UniProtKB-UniRule"/>
</dbReference>
<comment type="pathway">
    <text evidence="7 8">Cell wall biogenesis; peptidoglycan biosynthesis.</text>
</comment>
<dbReference type="SUPFAM" id="SSF53623">
    <property type="entry name" value="MurD-like peptide ligases, catalytic domain"/>
    <property type="match status" value="1"/>
</dbReference>
<comment type="caution">
    <text evidence="7">Lacks conserved residue(s) required for the propagation of feature annotation.</text>
</comment>
<feature type="binding site" evidence="7">
    <location>
        <position position="181"/>
    </location>
    <ligand>
        <name>UDP-N-acetyl-alpha-D-muramoyl-L-alanyl-D-glutamate</name>
        <dbReference type="ChEBI" id="CHEBI:83900"/>
    </ligand>
</feature>
<dbReference type="GO" id="GO:0000287">
    <property type="term" value="F:magnesium ion binding"/>
    <property type="evidence" value="ECO:0007669"/>
    <property type="project" value="UniProtKB-UniRule"/>
</dbReference>
<dbReference type="EMBL" id="JAAQPH010000005">
    <property type="protein sequence ID" value="NIA68620.1"/>
    <property type="molecule type" value="Genomic_DNA"/>
</dbReference>
<evidence type="ECO:0000256" key="5">
    <source>
        <dbReference type="ARBA" id="ARBA00023306"/>
    </source>
</evidence>
<keyword evidence="7" id="KW-0963">Cytoplasm</keyword>
<dbReference type="Proteomes" id="UP000761264">
    <property type="component" value="Unassembled WGS sequence"/>
</dbReference>
<dbReference type="InterPro" id="IPR036615">
    <property type="entry name" value="Mur_ligase_C_dom_sf"/>
</dbReference>
<accession>A0A967C4H9</accession>
<dbReference type="PANTHER" id="PTHR23135:SF4">
    <property type="entry name" value="UDP-N-ACETYLMURAMOYL-L-ALANYL-D-GLUTAMATE--2,6-DIAMINOPIMELATE LIGASE MURE HOMOLOG, CHLOROPLASTIC"/>
    <property type="match status" value="1"/>
</dbReference>
<dbReference type="NCBIfam" id="NF001124">
    <property type="entry name" value="PRK00139.1-2"/>
    <property type="match status" value="1"/>
</dbReference>
<evidence type="ECO:0000256" key="3">
    <source>
        <dbReference type="ARBA" id="ARBA00022960"/>
    </source>
</evidence>
<evidence type="ECO:0000313" key="12">
    <source>
        <dbReference type="EMBL" id="NIA68620.1"/>
    </source>
</evidence>
<dbReference type="RefSeq" id="WP_167223395.1">
    <property type="nucleotide sequence ID" value="NZ_JAAQPH010000005.1"/>
</dbReference>
<dbReference type="GO" id="GO:0008360">
    <property type="term" value="P:regulation of cell shape"/>
    <property type="evidence" value="ECO:0007669"/>
    <property type="project" value="UniProtKB-KW"/>
</dbReference>
<dbReference type="EC" id="6.3.2.13" evidence="7"/>
<feature type="binding site" evidence="7">
    <location>
        <begin position="146"/>
        <end position="147"/>
    </location>
    <ligand>
        <name>UDP-N-acetyl-alpha-D-muramoyl-L-alanyl-D-glutamate</name>
        <dbReference type="ChEBI" id="CHEBI:83900"/>
    </ligand>
</feature>
<comment type="subcellular location">
    <subcellularLocation>
        <location evidence="7 8">Cytoplasm</location>
    </subcellularLocation>
</comment>
<organism evidence="12 13">
    <name type="scientific">Pelagibius litoralis</name>
    <dbReference type="NCBI Taxonomy" id="374515"/>
    <lineage>
        <taxon>Bacteria</taxon>
        <taxon>Pseudomonadati</taxon>
        <taxon>Pseudomonadota</taxon>
        <taxon>Alphaproteobacteria</taxon>
        <taxon>Rhodospirillales</taxon>
        <taxon>Rhodovibrionaceae</taxon>
        <taxon>Pelagibius</taxon>
    </lineage>
</organism>
<dbReference type="HAMAP" id="MF_00208">
    <property type="entry name" value="MurE"/>
    <property type="match status" value="1"/>
</dbReference>
<feature type="binding site" evidence="7">
    <location>
        <position position="23"/>
    </location>
    <ligand>
        <name>UDP-N-acetyl-alpha-D-muramoyl-L-alanyl-D-glutamate</name>
        <dbReference type="ChEBI" id="CHEBI:83900"/>
    </ligand>
</feature>
<reference evidence="12" key="1">
    <citation type="submission" date="2020-03" db="EMBL/GenBank/DDBJ databases">
        <title>Genome of Pelagibius litoralis DSM 21314T.</title>
        <authorList>
            <person name="Wang G."/>
        </authorList>
    </citation>
    <scope>NUCLEOTIDE SEQUENCE</scope>
    <source>
        <strain evidence="12">DSM 21314</strain>
    </source>
</reference>
<dbReference type="Gene3D" id="3.40.1190.10">
    <property type="entry name" value="Mur-like, catalytic domain"/>
    <property type="match status" value="1"/>
</dbReference>
<dbReference type="InterPro" id="IPR000713">
    <property type="entry name" value="Mur_ligase_N"/>
</dbReference>
<dbReference type="GO" id="GO:0005524">
    <property type="term" value="F:ATP binding"/>
    <property type="evidence" value="ECO:0007669"/>
    <property type="project" value="UniProtKB-UniRule"/>
</dbReference>
<dbReference type="NCBIfam" id="NF001126">
    <property type="entry name" value="PRK00139.1-4"/>
    <property type="match status" value="1"/>
</dbReference>
<evidence type="ECO:0000256" key="1">
    <source>
        <dbReference type="ARBA" id="ARBA00005898"/>
    </source>
</evidence>
<name>A0A967C4H9_9PROT</name>
<keyword evidence="7" id="KW-0547">Nucleotide-binding</keyword>
<dbReference type="InterPro" id="IPR035911">
    <property type="entry name" value="MurE/MurF_N"/>
</dbReference>
<evidence type="ECO:0000256" key="6">
    <source>
        <dbReference type="ARBA" id="ARBA00023316"/>
    </source>
</evidence>
<comment type="catalytic activity">
    <reaction evidence="7">
        <text>UDP-N-acetyl-alpha-D-muramoyl-L-alanyl-D-glutamate + meso-2,6-diaminopimelate + ATP = UDP-N-acetyl-alpha-D-muramoyl-L-alanyl-gamma-D-glutamyl-meso-2,6-diaminopimelate + ADP + phosphate + H(+)</text>
        <dbReference type="Rhea" id="RHEA:23676"/>
        <dbReference type="ChEBI" id="CHEBI:15378"/>
        <dbReference type="ChEBI" id="CHEBI:30616"/>
        <dbReference type="ChEBI" id="CHEBI:43474"/>
        <dbReference type="ChEBI" id="CHEBI:57791"/>
        <dbReference type="ChEBI" id="CHEBI:83900"/>
        <dbReference type="ChEBI" id="CHEBI:83905"/>
        <dbReference type="ChEBI" id="CHEBI:456216"/>
        <dbReference type="EC" id="6.3.2.13"/>
    </reaction>
</comment>
<comment type="caution">
    <text evidence="12">The sequence shown here is derived from an EMBL/GenBank/DDBJ whole genome shotgun (WGS) entry which is preliminary data.</text>
</comment>
<keyword evidence="3 7" id="KW-0133">Cell shape</keyword>
<feature type="binding site" evidence="7">
    <location>
        <position position="453"/>
    </location>
    <ligand>
        <name>meso-2,6-diaminopimelate</name>
        <dbReference type="ChEBI" id="CHEBI:57791"/>
    </ligand>
</feature>
<dbReference type="Gene3D" id="3.40.1390.10">
    <property type="entry name" value="MurE/MurF, N-terminal domain"/>
    <property type="match status" value="1"/>
</dbReference>
<keyword evidence="5 7" id="KW-0131">Cell cycle</keyword>
<feature type="modified residue" description="N6-carboxylysine" evidence="7">
    <location>
        <position position="213"/>
    </location>
</feature>
<dbReference type="Gene3D" id="3.90.190.20">
    <property type="entry name" value="Mur ligase, C-terminal domain"/>
    <property type="match status" value="1"/>
</dbReference>
<comment type="cofactor">
    <cofactor evidence="7">
        <name>Mg(2+)</name>
        <dbReference type="ChEBI" id="CHEBI:18420"/>
    </cofactor>
</comment>
<feature type="binding site" evidence="7">
    <location>
        <begin position="104"/>
        <end position="110"/>
    </location>
    <ligand>
        <name>ATP</name>
        <dbReference type="ChEBI" id="CHEBI:30616"/>
    </ligand>
</feature>
<feature type="domain" description="Mur ligase N-terminal catalytic" evidence="9">
    <location>
        <begin position="16"/>
        <end position="91"/>
    </location>
</feature>
<evidence type="ECO:0000256" key="7">
    <source>
        <dbReference type="HAMAP-Rule" id="MF_00208"/>
    </source>
</evidence>
<evidence type="ECO:0000259" key="9">
    <source>
        <dbReference type="Pfam" id="PF01225"/>
    </source>
</evidence>
<dbReference type="InterPro" id="IPR013221">
    <property type="entry name" value="Mur_ligase_cen"/>
</dbReference>
<comment type="PTM">
    <text evidence="7">Carboxylation is probably crucial for Mg(2+) binding and, consequently, for the gamma-phosphate positioning of ATP.</text>
</comment>
<keyword evidence="7" id="KW-0460">Magnesium</keyword>
<keyword evidence="4 7" id="KW-0573">Peptidoglycan synthesis</keyword>
<proteinExistence type="inferred from homology"/>
<dbReference type="Pfam" id="PF01225">
    <property type="entry name" value="Mur_ligase"/>
    <property type="match status" value="1"/>
</dbReference>
<dbReference type="GO" id="GO:0005737">
    <property type="term" value="C:cytoplasm"/>
    <property type="evidence" value="ECO:0007669"/>
    <property type="project" value="UniProtKB-SubCell"/>
</dbReference>
<evidence type="ECO:0000259" key="10">
    <source>
        <dbReference type="Pfam" id="PF02875"/>
    </source>
</evidence>
<keyword evidence="6 7" id="KW-0961">Cell wall biogenesis/degradation</keyword>
<protein>
    <recommendedName>
        <fullName evidence="7">UDP-N-acetylmuramoyl-L-alanyl-D-glutamate--2,6-diaminopimelate ligase</fullName>
        <ecNumber evidence="7">6.3.2.13</ecNumber>
    </recommendedName>
    <alternativeName>
        <fullName evidence="7">Meso-A2pm-adding enzyme</fullName>
    </alternativeName>
    <alternativeName>
        <fullName evidence="7">Meso-diaminopimelate-adding enzyme</fullName>
    </alternativeName>
    <alternativeName>
        <fullName evidence="7">UDP-MurNAc-L-Ala-D-Glu:meso-diaminopimelate ligase</fullName>
    </alternativeName>
    <alternativeName>
        <fullName evidence="7">UDP-MurNAc-tripeptide synthetase</fullName>
    </alternativeName>
    <alternativeName>
        <fullName evidence="7">UDP-N-acetylmuramyl-tripeptide synthetase</fullName>
    </alternativeName>
</protein>
<evidence type="ECO:0000256" key="4">
    <source>
        <dbReference type="ARBA" id="ARBA00022984"/>
    </source>
</evidence>
<dbReference type="AlphaFoldDB" id="A0A967C4H9"/>